<protein>
    <submittedName>
        <fullName evidence="2">Helix-turn-helix domain-containing protein</fullName>
    </submittedName>
</protein>
<accession>A0A926RUL1</accession>
<dbReference type="InterPro" id="IPR008308">
    <property type="entry name" value="YpbB-like"/>
</dbReference>
<evidence type="ECO:0000313" key="3">
    <source>
        <dbReference type="Proteomes" id="UP000626844"/>
    </source>
</evidence>
<dbReference type="Pfam" id="PF14493">
    <property type="entry name" value="HTH_40"/>
    <property type="match status" value="1"/>
</dbReference>
<sequence>MTKNYLDVVVLYSIKKLEGERSPSAVFHLLRGKKSSQTIQDRQLFHLSHLFSIFPKLSREEMNNCINRLEQKNLIEKVNENCSELTETGHSFLTAALITHPIPIHLNGQLYGDLGRVFWGRFSILTQVLSHLLSNNKNYIPITRDEQLLAWVKVYLKTQKKMKITELANGIYSELSAALDQLSNIECQVFVWHISSNDRVGFTFDQIAERIGKDIVYTQLLFWNVIHFLLKKTIGSKKPIFLSLLPEIKRQNRLTFSTEETRRLLKEGYSIKDAAVLRKLKESTIEDHIVEIALYDDKFSLQGYLTESEIDEIVQRAKELNTFQLKRLRDSLDNKFSYFQIRLAIAKAWR</sequence>
<dbReference type="RefSeq" id="WP_191154612.1">
    <property type="nucleotide sequence ID" value="NZ_JACXAI010000001.1"/>
</dbReference>
<dbReference type="EMBL" id="JACXAI010000001">
    <property type="protein sequence ID" value="MBD1378648.1"/>
    <property type="molecule type" value="Genomic_DNA"/>
</dbReference>
<gene>
    <name evidence="2" type="ORF">IC621_00260</name>
</gene>
<organism evidence="2 3">
    <name type="scientific">Metabacillus arenae</name>
    <dbReference type="NCBI Taxonomy" id="2771434"/>
    <lineage>
        <taxon>Bacteria</taxon>
        <taxon>Bacillati</taxon>
        <taxon>Bacillota</taxon>
        <taxon>Bacilli</taxon>
        <taxon>Bacillales</taxon>
        <taxon>Bacillaceae</taxon>
        <taxon>Metabacillus</taxon>
    </lineage>
</organism>
<reference evidence="2" key="1">
    <citation type="submission" date="2020-09" db="EMBL/GenBank/DDBJ databases">
        <title>A novel bacterium of genus Bacillus, isolated from South China Sea.</title>
        <authorList>
            <person name="Huang H."/>
            <person name="Mo K."/>
            <person name="Hu Y."/>
        </authorList>
    </citation>
    <scope>NUCLEOTIDE SEQUENCE</scope>
    <source>
        <strain evidence="2">IB182487</strain>
    </source>
</reference>
<proteinExistence type="predicted"/>
<evidence type="ECO:0000259" key="1">
    <source>
        <dbReference type="Pfam" id="PF14493"/>
    </source>
</evidence>
<name>A0A926RUL1_9BACI</name>
<comment type="caution">
    <text evidence="2">The sequence shown here is derived from an EMBL/GenBank/DDBJ whole genome shotgun (WGS) entry which is preliminary data.</text>
</comment>
<evidence type="ECO:0000313" key="2">
    <source>
        <dbReference type="EMBL" id="MBD1378648.1"/>
    </source>
</evidence>
<dbReference type="PIRSF" id="PIRSF021350">
    <property type="entry name" value="UCP021350"/>
    <property type="match status" value="1"/>
</dbReference>
<dbReference type="AlphaFoldDB" id="A0A926RUL1"/>
<keyword evidence="3" id="KW-1185">Reference proteome</keyword>
<feature type="domain" description="Helicase Helix-turn-helix" evidence="1">
    <location>
        <begin position="257"/>
        <end position="345"/>
    </location>
</feature>
<dbReference type="InterPro" id="IPR029491">
    <property type="entry name" value="Helicase_HTH"/>
</dbReference>
<dbReference type="Proteomes" id="UP000626844">
    <property type="component" value="Unassembled WGS sequence"/>
</dbReference>